<dbReference type="EMBL" id="SZZP01000015">
    <property type="protein sequence ID" value="TKV78799.1"/>
    <property type="molecule type" value="Genomic_DNA"/>
</dbReference>
<dbReference type="AlphaFoldDB" id="A0A4U6RUN3"/>
<dbReference type="RefSeq" id="WP_137480709.1">
    <property type="nucleotide sequence ID" value="NZ_SZZP01000015.1"/>
</dbReference>
<organism evidence="1 2">
    <name type="scientific">Bradyrhizobium elkanii</name>
    <dbReference type="NCBI Taxonomy" id="29448"/>
    <lineage>
        <taxon>Bacteria</taxon>
        <taxon>Pseudomonadati</taxon>
        <taxon>Pseudomonadota</taxon>
        <taxon>Alphaproteobacteria</taxon>
        <taxon>Hyphomicrobiales</taxon>
        <taxon>Nitrobacteraceae</taxon>
        <taxon>Bradyrhizobium</taxon>
    </lineage>
</organism>
<protein>
    <submittedName>
        <fullName evidence="1">Uncharacterized protein</fullName>
    </submittedName>
</protein>
<name>A0A4U6RUN3_BRAEL</name>
<dbReference type="Proteomes" id="UP000305095">
    <property type="component" value="Unassembled WGS sequence"/>
</dbReference>
<sequence>MRTTQFLIRGSQKVISHYQFLLDTAESQQEQETFAKRIEEEKRNLERLQADLARPAQAA</sequence>
<evidence type="ECO:0000313" key="2">
    <source>
        <dbReference type="Proteomes" id="UP000305095"/>
    </source>
</evidence>
<evidence type="ECO:0000313" key="1">
    <source>
        <dbReference type="EMBL" id="TKV78799.1"/>
    </source>
</evidence>
<comment type="caution">
    <text evidence="1">The sequence shown here is derived from an EMBL/GenBank/DDBJ whole genome shotgun (WGS) entry which is preliminary data.</text>
</comment>
<proteinExistence type="predicted"/>
<reference evidence="1 2" key="1">
    <citation type="submission" date="2019-05" db="EMBL/GenBank/DDBJ databases">
        <title>Draft Genome of Bradyrhizobium elkanii strain SEMIA 938, Used in Commercial Inoculants for Lupinus spp. in Brazil.</title>
        <authorList>
            <person name="Hungria M."/>
            <person name="Delamuta J.R.M."/>
            <person name="Ribeiro R.A."/>
            <person name="Nogueira M.A."/>
        </authorList>
    </citation>
    <scope>NUCLEOTIDE SEQUENCE [LARGE SCALE GENOMIC DNA]</scope>
    <source>
        <strain evidence="1 2">Semia 938</strain>
    </source>
</reference>
<gene>
    <name evidence="1" type="ORF">FDV58_24105</name>
</gene>
<accession>A0A4U6RUN3</accession>